<dbReference type="AlphaFoldDB" id="A0A3M7PR94"/>
<reference evidence="1 2" key="1">
    <citation type="journal article" date="2018" name="Sci. Rep.">
        <title>Genomic signatures of local adaptation to the degree of environmental predictability in rotifers.</title>
        <authorList>
            <person name="Franch-Gras L."/>
            <person name="Hahn C."/>
            <person name="Garcia-Roger E.M."/>
            <person name="Carmona M.J."/>
            <person name="Serra M."/>
            <person name="Gomez A."/>
        </authorList>
    </citation>
    <scope>NUCLEOTIDE SEQUENCE [LARGE SCALE GENOMIC DNA]</scope>
    <source>
        <strain evidence="1">HYR1</strain>
    </source>
</reference>
<organism evidence="1 2">
    <name type="scientific">Brachionus plicatilis</name>
    <name type="common">Marine rotifer</name>
    <name type="synonym">Brachionus muelleri</name>
    <dbReference type="NCBI Taxonomy" id="10195"/>
    <lineage>
        <taxon>Eukaryota</taxon>
        <taxon>Metazoa</taxon>
        <taxon>Spiralia</taxon>
        <taxon>Gnathifera</taxon>
        <taxon>Rotifera</taxon>
        <taxon>Eurotatoria</taxon>
        <taxon>Monogononta</taxon>
        <taxon>Pseudotrocha</taxon>
        <taxon>Ploima</taxon>
        <taxon>Brachionidae</taxon>
        <taxon>Brachionus</taxon>
    </lineage>
</organism>
<evidence type="ECO:0000313" key="2">
    <source>
        <dbReference type="Proteomes" id="UP000276133"/>
    </source>
</evidence>
<proteinExistence type="predicted"/>
<accession>A0A3M7PR94</accession>
<comment type="caution">
    <text evidence="1">The sequence shown here is derived from an EMBL/GenBank/DDBJ whole genome shotgun (WGS) entry which is preliminary data.</text>
</comment>
<dbReference type="EMBL" id="REGN01009253">
    <property type="protein sequence ID" value="RNA01580.1"/>
    <property type="molecule type" value="Genomic_DNA"/>
</dbReference>
<name>A0A3M7PR94_BRAPC</name>
<evidence type="ECO:0000313" key="1">
    <source>
        <dbReference type="EMBL" id="RNA01580.1"/>
    </source>
</evidence>
<gene>
    <name evidence="1" type="ORF">BpHYR1_025998</name>
</gene>
<protein>
    <submittedName>
        <fullName evidence="1">Uncharacterized protein</fullName>
    </submittedName>
</protein>
<sequence length="70" mass="8577">MRLVYCEIQIFKLSEKCATNCVEKFQISKPNLRKIFFEYFFKLIKINLIFVKYLEKRIFFCNGISDDFNF</sequence>
<keyword evidence="2" id="KW-1185">Reference proteome</keyword>
<dbReference type="Proteomes" id="UP000276133">
    <property type="component" value="Unassembled WGS sequence"/>
</dbReference>